<keyword evidence="2" id="KW-0472">Membrane</keyword>
<dbReference type="CDD" id="cd00096">
    <property type="entry name" value="Ig"/>
    <property type="match status" value="1"/>
</dbReference>
<name>A0A9D3LM12_ANGAN</name>
<dbReference type="AlphaFoldDB" id="A0A9D3LM12"/>
<feature type="signal peptide" evidence="3">
    <location>
        <begin position="1"/>
        <end position="28"/>
    </location>
</feature>
<evidence type="ECO:0000313" key="5">
    <source>
        <dbReference type="EMBL" id="KAG5833495.1"/>
    </source>
</evidence>
<feature type="domain" description="Ig-like" evidence="4">
    <location>
        <begin position="151"/>
        <end position="217"/>
    </location>
</feature>
<reference evidence="5" key="1">
    <citation type="submission" date="2021-01" db="EMBL/GenBank/DDBJ databases">
        <title>A chromosome-scale assembly of European eel, Anguilla anguilla.</title>
        <authorList>
            <person name="Henkel C."/>
            <person name="Jong-Raadsen S.A."/>
            <person name="Dufour S."/>
            <person name="Weltzien F.-A."/>
            <person name="Palstra A.P."/>
            <person name="Pelster B."/>
            <person name="Spaink H.P."/>
            <person name="Van Den Thillart G.E."/>
            <person name="Jansen H."/>
            <person name="Zahm M."/>
            <person name="Klopp C."/>
            <person name="Cedric C."/>
            <person name="Louis A."/>
            <person name="Berthelot C."/>
            <person name="Parey E."/>
            <person name="Roest Crollius H."/>
            <person name="Montfort J."/>
            <person name="Robinson-Rechavi M."/>
            <person name="Bucao C."/>
            <person name="Bouchez O."/>
            <person name="Gislard M."/>
            <person name="Lluch J."/>
            <person name="Milhes M."/>
            <person name="Lampietro C."/>
            <person name="Lopez Roques C."/>
            <person name="Donnadieu C."/>
            <person name="Braasch I."/>
            <person name="Desvignes T."/>
            <person name="Postlethwait J."/>
            <person name="Bobe J."/>
            <person name="Guiguen Y."/>
            <person name="Dirks R."/>
        </authorList>
    </citation>
    <scope>NUCLEOTIDE SEQUENCE</scope>
    <source>
        <strain evidence="5">Tag_6206</strain>
        <tissue evidence="5">Liver</tissue>
    </source>
</reference>
<dbReference type="PANTHER" id="PTHR11422:SF10">
    <property type="entry name" value="IG-LIKE DOMAIN-CONTAINING PROTEIN"/>
    <property type="match status" value="1"/>
</dbReference>
<dbReference type="InterPro" id="IPR007110">
    <property type="entry name" value="Ig-like_dom"/>
</dbReference>
<keyword evidence="6" id="KW-1185">Reference proteome</keyword>
<comment type="caution">
    <text evidence="5">The sequence shown here is derived from an EMBL/GenBank/DDBJ whole genome shotgun (WGS) entry which is preliminary data.</text>
</comment>
<dbReference type="Proteomes" id="UP001044222">
    <property type="component" value="Chromosome 16"/>
</dbReference>
<feature type="transmembrane region" description="Helical" evidence="2">
    <location>
        <begin position="430"/>
        <end position="452"/>
    </location>
</feature>
<feature type="domain" description="Ig-like" evidence="4">
    <location>
        <begin position="232"/>
        <end position="325"/>
    </location>
</feature>
<feature type="region of interest" description="Disordered" evidence="1">
    <location>
        <begin position="509"/>
        <end position="528"/>
    </location>
</feature>
<dbReference type="Pfam" id="PF07686">
    <property type="entry name" value="V-set"/>
    <property type="match status" value="1"/>
</dbReference>
<dbReference type="InterPro" id="IPR003599">
    <property type="entry name" value="Ig_sub"/>
</dbReference>
<keyword evidence="3" id="KW-0732">Signal</keyword>
<dbReference type="InterPro" id="IPR013783">
    <property type="entry name" value="Ig-like_fold"/>
</dbReference>
<dbReference type="SUPFAM" id="SSF48726">
    <property type="entry name" value="Immunoglobulin"/>
    <property type="match status" value="2"/>
</dbReference>
<accession>A0A9D3LM12</accession>
<gene>
    <name evidence="5" type="ORF">ANANG_G00276530</name>
</gene>
<evidence type="ECO:0000256" key="2">
    <source>
        <dbReference type="SAM" id="Phobius"/>
    </source>
</evidence>
<feature type="chain" id="PRO_5039719728" description="Ig-like domain-containing protein" evidence="3">
    <location>
        <begin position="29"/>
        <end position="539"/>
    </location>
</feature>
<organism evidence="5 6">
    <name type="scientific">Anguilla anguilla</name>
    <name type="common">European freshwater eel</name>
    <name type="synonym">Muraena anguilla</name>
    <dbReference type="NCBI Taxonomy" id="7936"/>
    <lineage>
        <taxon>Eukaryota</taxon>
        <taxon>Metazoa</taxon>
        <taxon>Chordata</taxon>
        <taxon>Craniata</taxon>
        <taxon>Vertebrata</taxon>
        <taxon>Euteleostomi</taxon>
        <taxon>Actinopterygii</taxon>
        <taxon>Neopterygii</taxon>
        <taxon>Teleostei</taxon>
        <taxon>Anguilliformes</taxon>
        <taxon>Anguillidae</taxon>
        <taxon>Anguilla</taxon>
    </lineage>
</organism>
<evidence type="ECO:0000256" key="1">
    <source>
        <dbReference type="SAM" id="MobiDB-lite"/>
    </source>
</evidence>
<dbReference type="Gene3D" id="2.60.40.10">
    <property type="entry name" value="Immunoglobulins"/>
    <property type="match status" value="2"/>
</dbReference>
<evidence type="ECO:0000259" key="4">
    <source>
        <dbReference type="PROSITE" id="PS50835"/>
    </source>
</evidence>
<evidence type="ECO:0000313" key="6">
    <source>
        <dbReference type="Proteomes" id="UP001044222"/>
    </source>
</evidence>
<dbReference type="EMBL" id="JAFIRN010000016">
    <property type="protein sequence ID" value="KAG5833495.1"/>
    <property type="molecule type" value="Genomic_DNA"/>
</dbReference>
<evidence type="ECO:0000256" key="3">
    <source>
        <dbReference type="SAM" id="SignalP"/>
    </source>
</evidence>
<sequence length="539" mass="59469">MVKDCGAVGPTQQCVPLWILLFCHQVSAEVLRGNIYFIDGESGILTVPAPPLINGTEFSWEWTPHHGGLTDIQIATATMHSQRSLWMLKHQSFRLGNYFEILIAKDFQNAGVYSFKQTQPASALLVQFEIFAVKITSFSEYPMGFDVPGWCEISHLPKSFTLQWEKEGDPTANTTLLYNNTAYIIIHNANLQCNGKYICTVRRENGQPLFTASSKLTVTADTFGRSSTLYRGSSNSSAVELTCQSRAAYGRAAWSRQQQPAMTPEALVSAGKNQAAQTERKTDRERFSFFGFNGQRFPLRIAPLKFEDGGVYTCQLGNYVFAKVTLVNIQVSAEPPGGVSRYQPVVLNCMVSEVTETLTLAWLRMEGLRGVLVKQQVLGWSVSARNLSLTLPRLSEDQLHWECAVFRESMLRARVPLHLTLLPEGNNMPMIVAMCVGVVCVGMLTSVLLLYYRRRAAAALAASPGTGNHTHAKFEAVYCEVTDLQGEGDNPNADKAAGSEVLYSAISLGGSSTDQKKRHNPEPGSEGQADVVYSVLRIR</sequence>
<dbReference type="PROSITE" id="PS50835">
    <property type="entry name" value="IG_LIKE"/>
    <property type="match status" value="2"/>
</dbReference>
<dbReference type="PANTHER" id="PTHR11422">
    <property type="entry name" value="T-CELL SURFACE GLYCOPROTEIN CD4"/>
    <property type="match status" value="1"/>
</dbReference>
<dbReference type="InterPro" id="IPR036179">
    <property type="entry name" value="Ig-like_dom_sf"/>
</dbReference>
<protein>
    <recommendedName>
        <fullName evidence="4">Ig-like domain-containing protein</fullName>
    </recommendedName>
</protein>
<keyword evidence="2" id="KW-0812">Transmembrane</keyword>
<dbReference type="SMART" id="SM00409">
    <property type="entry name" value="IG"/>
    <property type="match status" value="3"/>
</dbReference>
<proteinExistence type="predicted"/>
<dbReference type="InterPro" id="IPR013106">
    <property type="entry name" value="Ig_V-set"/>
</dbReference>
<keyword evidence="2" id="KW-1133">Transmembrane helix</keyword>